<feature type="transmembrane region" description="Helical" evidence="1">
    <location>
        <begin position="140"/>
        <end position="157"/>
    </location>
</feature>
<reference evidence="2" key="2">
    <citation type="submission" date="2022-09" db="EMBL/GenBank/DDBJ databases">
        <title>Genome analysis and characterization of larvicidal activity of Brevibacillus strains.</title>
        <authorList>
            <person name="Patrusheva E.V."/>
            <person name="Izotova A.O."/>
            <person name="Toshchakov S.V."/>
            <person name="Sineoky S.P."/>
        </authorList>
    </citation>
    <scope>NUCLEOTIDE SEQUENCE</scope>
    <source>
        <strain evidence="2">VKPM_B-13247</strain>
    </source>
</reference>
<keyword evidence="1" id="KW-0812">Transmembrane</keyword>
<dbReference type="Proteomes" id="UP000239759">
    <property type="component" value="Unassembled WGS sequence"/>
</dbReference>
<evidence type="ECO:0008006" key="5">
    <source>
        <dbReference type="Google" id="ProtNLM"/>
    </source>
</evidence>
<evidence type="ECO:0000313" key="3">
    <source>
        <dbReference type="EMBL" id="PPA91354.1"/>
    </source>
</evidence>
<dbReference type="Proteomes" id="UP001077662">
    <property type="component" value="Unassembled WGS sequence"/>
</dbReference>
<evidence type="ECO:0000256" key="1">
    <source>
        <dbReference type="SAM" id="Phobius"/>
    </source>
</evidence>
<name>A0AAP8Q942_BRELA</name>
<keyword evidence="1" id="KW-1133">Transmembrane helix</keyword>
<sequence length="220" mass="25471">MTNLIVENRWGLLIVAEITFWLLFLSFLLFRYLLQKSYASKISFILLLLNEIWIIGLGIIDYMQTGVFSIYQIVIAVLLLYTVTYGKQDARKVDMFIRKKIAKWKGQPWPTLPEDIAYLENQLYGWEHTKKELIGFAKHGILFAVVHLSVFIYLWVVNRDVIPSELSLLDKGKWLIATFTSMKQVKAASGIWSTILFIDGLITSSYIFSPKQPAKKNEKI</sequence>
<organism evidence="3 4">
    <name type="scientific">Brevibacillus laterosporus</name>
    <name type="common">Bacillus laterosporus</name>
    <dbReference type="NCBI Taxonomy" id="1465"/>
    <lineage>
        <taxon>Bacteria</taxon>
        <taxon>Bacillati</taxon>
        <taxon>Bacillota</taxon>
        <taxon>Bacilli</taxon>
        <taxon>Bacillales</taxon>
        <taxon>Paenibacillaceae</taxon>
        <taxon>Brevibacillus</taxon>
    </lineage>
</organism>
<dbReference type="RefSeq" id="WP_104033476.1">
    <property type="nucleotide sequence ID" value="NZ_JANSGW010000009.1"/>
</dbReference>
<evidence type="ECO:0000313" key="4">
    <source>
        <dbReference type="Proteomes" id="UP000239759"/>
    </source>
</evidence>
<accession>A0AAP8Q942</accession>
<evidence type="ECO:0000313" key="2">
    <source>
        <dbReference type="EMBL" id="MCZ0806859.1"/>
    </source>
</evidence>
<feature type="transmembrane region" description="Helical" evidence="1">
    <location>
        <begin position="42"/>
        <end position="60"/>
    </location>
</feature>
<dbReference type="EMBL" id="PRKQ01000041">
    <property type="protein sequence ID" value="PPA91354.1"/>
    <property type="molecule type" value="Genomic_DNA"/>
</dbReference>
<proteinExistence type="predicted"/>
<feature type="transmembrane region" description="Helical" evidence="1">
    <location>
        <begin position="66"/>
        <end position="86"/>
    </location>
</feature>
<feature type="transmembrane region" description="Helical" evidence="1">
    <location>
        <begin position="190"/>
        <end position="209"/>
    </location>
</feature>
<reference evidence="3 4" key="1">
    <citation type="submission" date="2018-02" db="EMBL/GenBank/DDBJ databases">
        <title>Comparative analysis of genomes of three Brevibacillus laterosporus strains producers of potent antimicrobials isolated from silage.</title>
        <authorList>
            <person name="Kojic M."/>
            <person name="Miljkovic M."/>
            <person name="Studholme D."/>
            <person name="Filipic B."/>
        </authorList>
    </citation>
    <scope>NUCLEOTIDE SEQUENCE [LARGE SCALE GENOMIC DNA]</scope>
    <source>
        <strain evidence="3 4">BGSP11</strain>
    </source>
</reference>
<protein>
    <recommendedName>
        <fullName evidence="5">Integral membrane protein</fullName>
    </recommendedName>
</protein>
<dbReference type="EMBL" id="JAPTNE010000009">
    <property type="protein sequence ID" value="MCZ0806859.1"/>
    <property type="molecule type" value="Genomic_DNA"/>
</dbReference>
<feature type="transmembrane region" description="Helical" evidence="1">
    <location>
        <begin position="12"/>
        <end position="30"/>
    </location>
</feature>
<gene>
    <name evidence="3" type="ORF">C4A77_23100</name>
    <name evidence="2" type="ORF">O0554_07960</name>
</gene>
<keyword evidence="1" id="KW-0472">Membrane</keyword>
<comment type="caution">
    <text evidence="3">The sequence shown here is derived from an EMBL/GenBank/DDBJ whole genome shotgun (WGS) entry which is preliminary data.</text>
</comment>
<dbReference type="AlphaFoldDB" id="A0AAP8Q942"/>